<evidence type="ECO:0000256" key="1">
    <source>
        <dbReference type="SAM" id="MobiDB-lite"/>
    </source>
</evidence>
<keyword evidence="3" id="KW-1185">Reference proteome</keyword>
<organism evidence="2 3">
    <name type="scientific">Luteimonas salinilitoris</name>
    <dbReference type="NCBI Taxonomy" id="3237697"/>
    <lineage>
        <taxon>Bacteria</taxon>
        <taxon>Pseudomonadati</taxon>
        <taxon>Pseudomonadota</taxon>
        <taxon>Gammaproteobacteria</taxon>
        <taxon>Lysobacterales</taxon>
        <taxon>Lysobacteraceae</taxon>
        <taxon>Luteimonas</taxon>
    </lineage>
</organism>
<dbReference type="EMBL" id="JBFWIC010000008">
    <property type="protein sequence ID" value="MEZ0474537.1"/>
    <property type="molecule type" value="Genomic_DNA"/>
</dbReference>
<reference evidence="2 3" key="1">
    <citation type="submission" date="2024-07" db="EMBL/GenBank/DDBJ databases">
        <title>Luteimonas salilacus sp. nov., isolated from the shore soil of Salt Lake in Tibet of China.</title>
        <authorList>
            <person name="Zhang X."/>
            <person name="Li A."/>
        </authorList>
    </citation>
    <scope>NUCLEOTIDE SEQUENCE [LARGE SCALE GENOMIC DNA]</scope>
    <source>
        <strain evidence="2 3">B3-2-R+30</strain>
    </source>
</reference>
<dbReference type="RefSeq" id="WP_370563856.1">
    <property type="nucleotide sequence ID" value="NZ_JBFWIB010000005.1"/>
</dbReference>
<protein>
    <submittedName>
        <fullName evidence="2">Uncharacterized protein</fullName>
    </submittedName>
</protein>
<evidence type="ECO:0000313" key="3">
    <source>
        <dbReference type="Proteomes" id="UP001566331"/>
    </source>
</evidence>
<dbReference type="Proteomes" id="UP001566331">
    <property type="component" value="Unassembled WGS sequence"/>
</dbReference>
<gene>
    <name evidence="2" type="ORF">AB6713_07880</name>
</gene>
<sequence>MKPRPCLQLWRGSGSSRLHAPAATTGADSSHRDDIDAGREYFNPVTNMLFFRLATPAACHQAA</sequence>
<comment type="caution">
    <text evidence="2">The sequence shown here is derived from an EMBL/GenBank/DDBJ whole genome shotgun (WGS) entry which is preliminary data.</text>
</comment>
<accession>A0ABV4HP66</accession>
<evidence type="ECO:0000313" key="2">
    <source>
        <dbReference type="EMBL" id="MEZ0474537.1"/>
    </source>
</evidence>
<feature type="region of interest" description="Disordered" evidence="1">
    <location>
        <begin position="11"/>
        <end position="32"/>
    </location>
</feature>
<name>A0ABV4HP66_9GAMM</name>
<proteinExistence type="predicted"/>